<evidence type="ECO:0000313" key="9">
    <source>
        <dbReference type="Proteomes" id="UP000813385"/>
    </source>
</evidence>
<keyword evidence="2" id="KW-0805">Transcription regulation</keyword>
<dbReference type="PANTHER" id="PTHR31668:SF26">
    <property type="entry name" value="GLUCOSE TRANSPORT TRANSCRIPTION REGULATOR RGT1-RELATED"/>
    <property type="match status" value="1"/>
</dbReference>
<proteinExistence type="predicted"/>
<evidence type="ECO:0000256" key="6">
    <source>
        <dbReference type="SAM" id="MobiDB-lite"/>
    </source>
</evidence>
<accession>A0A8K0T5U4</accession>
<feature type="region of interest" description="Disordered" evidence="6">
    <location>
        <begin position="1"/>
        <end position="58"/>
    </location>
</feature>
<dbReference type="PANTHER" id="PTHR31668">
    <property type="entry name" value="GLUCOSE TRANSPORT TRANSCRIPTION REGULATOR RGT1-RELATED-RELATED"/>
    <property type="match status" value="1"/>
</dbReference>
<dbReference type="Proteomes" id="UP000813385">
    <property type="component" value="Unassembled WGS sequence"/>
</dbReference>
<keyword evidence="4" id="KW-0804">Transcription</keyword>
<dbReference type="InterPro" id="IPR036864">
    <property type="entry name" value="Zn2-C6_fun-type_DNA-bd_sf"/>
</dbReference>
<evidence type="ECO:0000259" key="7">
    <source>
        <dbReference type="PROSITE" id="PS50048"/>
    </source>
</evidence>
<dbReference type="PROSITE" id="PS50048">
    <property type="entry name" value="ZN2_CY6_FUNGAL_2"/>
    <property type="match status" value="1"/>
</dbReference>
<dbReference type="InterPro" id="IPR007219">
    <property type="entry name" value="XnlR_reg_dom"/>
</dbReference>
<evidence type="ECO:0000256" key="1">
    <source>
        <dbReference type="ARBA" id="ARBA00022723"/>
    </source>
</evidence>
<dbReference type="Gene3D" id="4.10.240.10">
    <property type="entry name" value="Zn(2)-C6 fungal-type DNA-binding domain"/>
    <property type="match status" value="1"/>
</dbReference>
<gene>
    <name evidence="8" type="ORF">B0T11DRAFT_132624</name>
</gene>
<keyword evidence="3" id="KW-0238">DNA-binding</keyword>
<organism evidence="8 9">
    <name type="scientific">Plectosphaerella cucumerina</name>
    <dbReference type="NCBI Taxonomy" id="40658"/>
    <lineage>
        <taxon>Eukaryota</taxon>
        <taxon>Fungi</taxon>
        <taxon>Dikarya</taxon>
        <taxon>Ascomycota</taxon>
        <taxon>Pezizomycotina</taxon>
        <taxon>Sordariomycetes</taxon>
        <taxon>Hypocreomycetidae</taxon>
        <taxon>Glomerellales</taxon>
        <taxon>Plectosphaerellaceae</taxon>
        <taxon>Plectosphaerella</taxon>
    </lineage>
</organism>
<dbReference type="AlphaFoldDB" id="A0A8K0T5U4"/>
<dbReference type="GO" id="GO:0003677">
    <property type="term" value="F:DNA binding"/>
    <property type="evidence" value="ECO:0007669"/>
    <property type="project" value="UniProtKB-KW"/>
</dbReference>
<sequence>MDPPDQVLEHEETLNTYPSPDPDGQHEAGSFFGTDISQRDAPQSELSNHGEAEAPHGASVEELQLAAQLGQDLAAEPMISMADPGIKFDDATLRTIMPHPDDPALRHIPHPIQHPARTYIAGDSAPTPPQAVPPPQPPMTLGQSLGQSLTTSHEDTTPPRKRSKVSRACDECRRKKVKCDAHTDTGDTPCSNCKRSSQRCSFSRIPQKRGPSKGYIKELADRINSIEGRLGDNAGFSQAPGPGDEVGRKRTFSSVSNGELNAPTDTRASAMAWSTELQPTAPSSSTPERPINTYQTNGLAPRPISLKPDTPPKPAVTVLDGMSGDLPELSQPRDLDEDLFNGYMAIIHPYLPILPASKARLQVYLAQCSGMLREAFLEALAGTLHSFPSFTSTTSGDVGLAKKMLVEWELNDDAPRTQAAHIVHLQTILLLLIEADVRPAGSADTQKESLLGRAVGTAWALRLHLSRAEATADTDPDADVHIRVRLWWSLVILDRWNAISMGTPTMTHRQAAVVQPGVSAIIGEVPWLLLRLSKVMDRIADVLAVLQKAVSSNSEAERALAPFLNDYIENFREDLPDHVDPLTYPVVHLTYWHCRLVAYLLDESAGPLDVIWPCREMVSLLAVVPQLSSPFQHHFRALAMLALADLSRIDKTREEAGQLMADLRHLPVPTNSWNDLVGDRFMDILAQAGKEQLAEVAASSSSVVESESDKHTDAAPKPPQPDGKGVGFDQRRILTAGYFRFIRTIGLQS</sequence>
<feature type="region of interest" description="Disordered" evidence="6">
    <location>
        <begin position="699"/>
        <end position="728"/>
    </location>
</feature>
<name>A0A8K0T5U4_9PEZI</name>
<evidence type="ECO:0000256" key="4">
    <source>
        <dbReference type="ARBA" id="ARBA00023163"/>
    </source>
</evidence>
<dbReference type="SMART" id="SM00066">
    <property type="entry name" value="GAL4"/>
    <property type="match status" value="1"/>
</dbReference>
<dbReference type="GO" id="GO:0006351">
    <property type="term" value="P:DNA-templated transcription"/>
    <property type="evidence" value="ECO:0007669"/>
    <property type="project" value="InterPro"/>
</dbReference>
<keyword evidence="5" id="KW-0539">Nucleus</keyword>
<feature type="domain" description="Zn(2)-C6 fungal-type" evidence="7">
    <location>
        <begin position="168"/>
        <end position="202"/>
    </location>
</feature>
<feature type="compositionally biased region" description="Polar residues" evidence="6">
    <location>
        <begin position="141"/>
        <end position="151"/>
    </location>
</feature>
<comment type="caution">
    <text evidence="8">The sequence shown here is derived from an EMBL/GenBank/DDBJ whole genome shotgun (WGS) entry which is preliminary data.</text>
</comment>
<dbReference type="OrthoDB" id="5426978at2759"/>
<protein>
    <recommendedName>
        <fullName evidence="7">Zn(2)-C6 fungal-type domain-containing protein</fullName>
    </recommendedName>
</protein>
<evidence type="ECO:0000313" key="8">
    <source>
        <dbReference type="EMBL" id="KAH7349569.1"/>
    </source>
</evidence>
<feature type="region of interest" description="Disordered" evidence="6">
    <location>
        <begin position="118"/>
        <end position="169"/>
    </location>
</feature>
<evidence type="ECO:0000256" key="3">
    <source>
        <dbReference type="ARBA" id="ARBA00023125"/>
    </source>
</evidence>
<dbReference type="Pfam" id="PF00172">
    <property type="entry name" value="Zn_clus"/>
    <property type="match status" value="1"/>
</dbReference>
<dbReference type="CDD" id="cd00067">
    <property type="entry name" value="GAL4"/>
    <property type="match status" value="1"/>
</dbReference>
<dbReference type="GO" id="GO:0008270">
    <property type="term" value="F:zinc ion binding"/>
    <property type="evidence" value="ECO:0007669"/>
    <property type="project" value="InterPro"/>
</dbReference>
<dbReference type="Pfam" id="PF04082">
    <property type="entry name" value="Fungal_trans"/>
    <property type="match status" value="1"/>
</dbReference>
<evidence type="ECO:0000256" key="2">
    <source>
        <dbReference type="ARBA" id="ARBA00023015"/>
    </source>
</evidence>
<feature type="compositionally biased region" description="Pro residues" evidence="6">
    <location>
        <begin position="126"/>
        <end position="138"/>
    </location>
</feature>
<dbReference type="CDD" id="cd12148">
    <property type="entry name" value="fungal_TF_MHR"/>
    <property type="match status" value="1"/>
</dbReference>
<feature type="region of interest" description="Disordered" evidence="6">
    <location>
        <begin position="231"/>
        <end position="310"/>
    </location>
</feature>
<keyword evidence="1" id="KW-0479">Metal-binding</keyword>
<dbReference type="GO" id="GO:0000981">
    <property type="term" value="F:DNA-binding transcription factor activity, RNA polymerase II-specific"/>
    <property type="evidence" value="ECO:0007669"/>
    <property type="project" value="InterPro"/>
</dbReference>
<reference evidence="8" key="1">
    <citation type="journal article" date="2021" name="Nat. Commun.">
        <title>Genetic determinants of endophytism in the Arabidopsis root mycobiome.</title>
        <authorList>
            <person name="Mesny F."/>
            <person name="Miyauchi S."/>
            <person name="Thiergart T."/>
            <person name="Pickel B."/>
            <person name="Atanasova L."/>
            <person name="Karlsson M."/>
            <person name="Huettel B."/>
            <person name="Barry K.W."/>
            <person name="Haridas S."/>
            <person name="Chen C."/>
            <person name="Bauer D."/>
            <person name="Andreopoulos W."/>
            <person name="Pangilinan J."/>
            <person name="LaButti K."/>
            <person name="Riley R."/>
            <person name="Lipzen A."/>
            <person name="Clum A."/>
            <person name="Drula E."/>
            <person name="Henrissat B."/>
            <person name="Kohler A."/>
            <person name="Grigoriev I.V."/>
            <person name="Martin F.M."/>
            <person name="Hacquard S."/>
        </authorList>
    </citation>
    <scope>NUCLEOTIDE SEQUENCE</scope>
    <source>
        <strain evidence="8">MPI-CAGE-AT-0016</strain>
    </source>
</reference>
<feature type="compositionally biased region" description="Polar residues" evidence="6">
    <location>
        <begin position="275"/>
        <end position="298"/>
    </location>
</feature>
<dbReference type="InterPro" id="IPR050797">
    <property type="entry name" value="Carb_Metab_Trans_Reg"/>
</dbReference>
<keyword evidence="9" id="KW-1185">Reference proteome</keyword>
<dbReference type="SUPFAM" id="SSF57701">
    <property type="entry name" value="Zn2/Cys6 DNA-binding domain"/>
    <property type="match status" value="1"/>
</dbReference>
<dbReference type="InterPro" id="IPR001138">
    <property type="entry name" value="Zn2Cys6_DnaBD"/>
</dbReference>
<evidence type="ECO:0000256" key="5">
    <source>
        <dbReference type="ARBA" id="ARBA00023242"/>
    </source>
</evidence>
<dbReference type="EMBL" id="JAGPXD010000006">
    <property type="protein sequence ID" value="KAH7349569.1"/>
    <property type="molecule type" value="Genomic_DNA"/>
</dbReference>
<feature type="compositionally biased region" description="Polar residues" evidence="6">
    <location>
        <begin position="252"/>
        <end position="267"/>
    </location>
</feature>
<dbReference type="PROSITE" id="PS00463">
    <property type="entry name" value="ZN2_CY6_FUNGAL_1"/>
    <property type="match status" value="1"/>
</dbReference>